<comment type="caution">
    <text evidence="8">The sequence shown here is derived from an EMBL/GenBank/DDBJ whole genome shotgun (WGS) entry which is preliminary data.</text>
</comment>
<dbReference type="InterPro" id="IPR036250">
    <property type="entry name" value="AcylCo_DH-like_C"/>
</dbReference>
<dbReference type="Gene3D" id="1.10.540.10">
    <property type="entry name" value="Acyl-CoA dehydrogenase/oxidase, N-terminal domain"/>
    <property type="match status" value="1"/>
</dbReference>
<reference evidence="8 9" key="1">
    <citation type="submission" date="2019-03" db="EMBL/GenBank/DDBJ databases">
        <title>Draft genome sequences of novel Actinobacteria.</title>
        <authorList>
            <person name="Sahin N."/>
            <person name="Ay H."/>
            <person name="Saygin H."/>
        </authorList>
    </citation>
    <scope>NUCLEOTIDE SEQUENCE [LARGE SCALE GENOMIC DNA]</scope>
    <source>
        <strain evidence="8 9">DSM 45347</strain>
    </source>
</reference>
<dbReference type="Pfam" id="PF00441">
    <property type="entry name" value="Acyl-CoA_dh_1"/>
    <property type="match status" value="1"/>
</dbReference>
<dbReference type="PANTHER" id="PTHR43884">
    <property type="entry name" value="ACYL-COA DEHYDROGENASE"/>
    <property type="match status" value="1"/>
</dbReference>
<dbReference type="RefSeq" id="WP_131935846.1">
    <property type="nucleotide sequence ID" value="NZ_BAAAMX010000002.1"/>
</dbReference>
<name>A0A4R4PER2_9ACTN</name>
<dbReference type="Gene3D" id="1.20.140.10">
    <property type="entry name" value="Butyryl-CoA Dehydrogenase, subunit A, domain 3"/>
    <property type="match status" value="1"/>
</dbReference>
<evidence type="ECO:0000256" key="3">
    <source>
        <dbReference type="ARBA" id="ARBA00022630"/>
    </source>
</evidence>
<keyword evidence="9" id="KW-1185">Reference proteome</keyword>
<keyword evidence="4" id="KW-0274">FAD</keyword>
<dbReference type="InterPro" id="IPR009100">
    <property type="entry name" value="AcylCoA_DH/oxidase_NM_dom_sf"/>
</dbReference>
<dbReference type="SUPFAM" id="SSF56645">
    <property type="entry name" value="Acyl-CoA dehydrogenase NM domain-like"/>
    <property type="match status" value="1"/>
</dbReference>
<dbReference type="AlphaFoldDB" id="A0A4R4PER2"/>
<dbReference type="PANTHER" id="PTHR43884:SF20">
    <property type="entry name" value="ACYL-COA DEHYDROGENASE FADE28"/>
    <property type="match status" value="1"/>
</dbReference>
<evidence type="ECO:0000256" key="2">
    <source>
        <dbReference type="ARBA" id="ARBA00009347"/>
    </source>
</evidence>
<evidence type="ECO:0000256" key="1">
    <source>
        <dbReference type="ARBA" id="ARBA00001974"/>
    </source>
</evidence>
<dbReference type="Pfam" id="PF02771">
    <property type="entry name" value="Acyl-CoA_dh_N"/>
    <property type="match status" value="1"/>
</dbReference>
<sequence length="323" mass="34336">MDLTPSNAQRDIADSVAEYLAAELPVERIRLALDDDRLIDDRTWAQWAAMGFFSLGVPESQGGLGLGLIAEFLIFGQFGRNLTPGPLLSTVLATHVAVANGDDDLIGRLLAGEERVGLRCGSLAHDAEPSGMVLSVTGDGAMLERVRSLTPVRSVDPTVALAEVEVGEQVARVDGDALQTRQWILGASVLLGLAQATARQSTTYAQMRKQFGKPIGSFQAVKHRCADMLTRCHVAESQLHFAALRVASGSADARIQAAAAVQLAIDAARENTAVNIQNHGGIGFTAEHDAGLYLKRAVSVEASLGSSAQWLAVLQQPTRMEFA</sequence>
<evidence type="ECO:0000259" key="6">
    <source>
        <dbReference type="Pfam" id="PF00441"/>
    </source>
</evidence>
<dbReference type="SUPFAM" id="SSF47203">
    <property type="entry name" value="Acyl-CoA dehydrogenase C-terminal domain-like"/>
    <property type="match status" value="1"/>
</dbReference>
<dbReference type="InterPro" id="IPR037069">
    <property type="entry name" value="AcylCoA_DH/ox_N_sf"/>
</dbReference>
<gene>
    <name evidence="8" type="ORF">E1284_00295</name>
</gene>
<dbReference type="OrthoDB" id="8677713at2"/>
<evidence type="ECO:0000313" key="9">
    <source>
        <dbReference type="Proteomes" id="UP000295431"/>
    </source>
</evidence>
<evidence type="ECO:0000313" key="8">
    <source>
        <dbReference type="EMBL" id="TDC20360.1"/>
    </source>
</evidence>
<feature type="domain" description="Acyl-CoA dehydrogenase/oxidase C-terminal" evidence="6">
    <location>
        <begin position="187"/>
        <end position="307"/>
    </location>
</feature>
<organism evidence="8 9">
    <name type="scientific">Actinomadura bangladeshensis</name>
    <dbReference type="NCBI Taxonomy" id="453573"/>
    <lineage>
        <taxon>Bacteria</taxon>
        <taxon>Bacillati</taxon>
        <taxon>Actinomycetota</taxon>
        <taxon>Actinomycetes</taxon>
        <taxon>Streptosporangiales</taxon>
        <taxon>Thermomonosporaceae</taxon>
        <taxon>Actinomadura</taxon>
    </lineage>
</organism>
<keyword evidence="5" id="KW-0560">Oxidoreductase</keyword>
<dbReference type="Proteomes" id="UP000295431">
    <property type="component" value="Unassembled WGS sequence"/>
</dbReference>
<keyword evidence="3" id="KW-0285">Flavoprotein</keyword>
<evidence type="ECO:0000256" key="4">
    <source>
        <dbReference type="ARBA" id="ARBA00022827"/>
    </source>
</evidence>
<proteinExistence type="inferred from homology"/>
<evidence type="ECO:0000259" key="7">
    <source>
        <dbReference type="Pfam" id="PF02771"/>
    </source>
</evidence>
<accession>A0A4R4PER2</accession>
<dbReference type="InterPro" id="IPR013786">
    <property type="entry name" value="AcylCoA_DH/ox_N"/>
</dbReference>
<dbReference type="GO" id="GO:0050660">
    <property type="term" value="F:flavin adenine dinucleotide binding"/>
    <property type="evidence" value="ECO:0007669"/>
    <property type="project" value="InterPro"/>
</dbReference>
<dbReference type="InterPro" id="IPR009075">
    <property type="entry name" value="AcylCo_DH/oxidase_C"/>
</dbReference>
<comment type="similarity">
    <text evidence="2">Belongs to the acyl-CoA dehydrogenase family.</text>
</comment>
<comment type="cofactor">
    <cofactor evidence="1">
        <name>FAD</name>
        <dbReference type="ChEBI" id="CHEBI:57692"/>
    </cofactor>
</comment>
<dbReference type="EMBL" id="SMJW01000001">
    <property type="protein sequence ID" value="TDC20360.1"/>
    <property type="molecule type" value="Genomic_DNA"/>
</dbReference>
<feature type="domain" description="Acyl-CoA dehydrogenase/oxidase N-terminal" evidence="7">
    <location>
        <begin position="7"/>
        <end position="105"/>
    </location>
</feature>
<evidence type="ECO:0000256" key="5">
    <source>
        <dbReference type="ARBA" id="ARBA00023002"/>
    </source>
</evidence>
<protein>
    <submittedName>
        <fullName evidence="8">Acyl-CoA dehydrogenase</fullName>
    </submittedName>
</protein>
<dbReference type="GO" id="GO:0003995">
    <property type="term" value="F:acyl-CoA dehydrogenase activity"/>
    <property type="evidence" value="ECO:0007669"/>
    <property type="project" value="TreeGrafter"/>
</dbReference>